<sequence length="30" mass="3614">MEQTQTFVTVRIDIVQDEEEPTDPHRDIRD</sequence>
<name>A0A2N3R505_9BIFI</name>
<comment type="caution">
    <text evidence="1">The sequence shown here is derived from an EMBL/GenBank/DDBJ whole genome shotgun (WGS) entry which is preliminary data.</text>
</comment>
<dbReference type="Proteomes" id="UP000233762">
    <property type="component" value="Unassembled WGS sequence"/>
</dbReference>
<organism evidence="1 2">
    <name type="scientific">Bifidobacterium pseudolongum subsp. globosum</name>
    <dbReference type="NCBI Taxonomy" id="1690"/>
    <lineage>
        <taxon>Bacteria</taxon>
        <taxon>Bacillati</taxon>
        <taxon>Actinomycetota</taxon>
        <taxon>Actinomycetes</taxon>
        <taxon>Bifidobacteriales</taxon>
        <taxon>Bifidobacteriaceae</taxon>
        <taxon>Bifidobacterium</taxon>
    </lineage>
</organism>
<proteinExistence type="predicted"/>
<protein>
    <submittedName>
        <fullName evidence="1">Uncharacterized protein</fullName>
    </submittedName>
</protein>
<evidence type="ECO:0000313" key="2">
    <source>
        <dbReference type="Proteomes" id="UP000233762"/>
    </source>
</evidence>
<accession>A0A2N3R505</accession>
<dbReference type="AlphaFoldDB" id="A0A2N3R505"/>
<reference evidence="1 2" key="1">
    <citation type="submission" date="2017-10" db="EMBL/GenBank/DDBJ databases">
        <title>Bifidobacterium genomics.</title>
        <authorList>
            <person name="Lugli G.A."/>
            <person name="Milani C."/>
            <person name="Mancabelli L."/>
        </authorList>
    </citation>
    <scope>NUCLEOTIDE SEQUENCE [LARGE SCALE GENOMIC DNA]</scope>
    <source>
        <strain evidence="1 2">1520B</strain>
    </source>
</reference>
<evidence type="ECO:0000313" key="1">
    <source>
        <dbReference type="EMBL" id="PKV03704.1"/>
    </source>
</evidence>
<gene>
    <name evidence="1" type="ORF">CQR50_1412</name>
</gene>
<dbReference type="EMBL" id="PCHH01000004">
    <property type="protein sequence ID" value="PKV03704.1"/>
    <property type="molecule type" value="Genomic_DNA"/>
</dbReference>